<dbReference type="Proteomes" id="UP000005056">
    <property type="component" value="Unassembled WGS sequence"/>
</dbReference>
<comment type="caution">
    <text evidence="1">The sequence shown here is derived from an EMBL/GenBank/DDBJ whole genome shotgun (WGS) entry which is preliminary data.</text>
</comment>
<accession>A0AAN3SG92</accession>
<evidence type="ECO:0000313" key="2">
    <source>
        <dbReference type="Proteomes" id="UP000005056"/>
    </source>
</evidence>
<sequence length="56" mass="5977">MITFPVVGHNQQRCPTGGQDDFGTADDGVTDAVLVVDLAVDLRVILLLFAPPSFSF</sequence>
<dbReference type="EMBL" id="ADWQ01000004">
    <property type="protein sequence ID" value="EFU36712.1"/>
    <property type="molecule type" value="Genomic_DNA"/>
</dbReference>
<organism evidence="1 2">
    <name type="scientific">Escherichia coli MS 85-1</name>
    <dbReference type="NCBI Taxonomy" id="679202"/>
    <lineage>
        <taxon>Bacteria</taxon>
        <taxon>Pseudomonadati</taxon>
        <taxon>Pseudomonadota</taxon>
        <taxon>Gammaproteobacteria</taxon>
        <taxon>Enterobacterales</taxon>
        <taxon>Enterobacteriaceae</taxon>
        <taxon>Escherichia</taxon>
    </lineage>
</organism>
<reference evidence="1 2" key="1">
    <citation type="submission" date="2010-09" db="EMBL/GenBank/DDBJ databases">
        <authorList>
            <person name="Weinstock G."/>
            <person name="Sodergren E."/>
            <person name="Clifton S."/>
            <person name="Fulton L."/>
            <person name="Fulton B."/>
            <person name="Courtney L."/>
            <person name="Fronick C."/>
            <person name="Harrison M."/>
            <person name="Strong C."/>
            <person name="Farmer C."/>
            <person name="Delahaunty K."/>
            <person name="Markovic C."/>
            <person name="Hall O."/>
            <person name="Minx P."/>
            <person name="Tomlinson C."/>
            <person name="Mitreva M."/>
            <person name="Hou S."/>
            <person name="Chen J."/>
            <person name="Wollam A."/>
            <person name="Pepin K.H."/>
            <person name="Johnson M."/>
            <person name="Bhonagiri V."/>
            <person name="Zhang X."/>
            <person name="Suruliraj S."/>
            <person name="Warren W."/>
            <person name="Chinwalla A."/>
            <person name="Mardis E.R."/>
            <person name="Wilson R.K."/>
        </authorList>
    </citation>
    <scope>NUCLEOTIDE SEQUENCE [LARGE SCALE GENOMIC DNA]</scope>
    <source>
        <strain evidence="1 2">MS 85-1</strain>
    </source>
</reference>
<dbReference type="AlphaFoldDB" id="A0AAN3SG92"/>
<gene>
    <name evidence="1" type="ORF">HMPREF9350_01369</name>
</gene>
<evidence type="ECO:0000313" key="1">
    <source>
        <dbReference type="EMBL" id="EFU36712.1"/>
    </source>
</evidence>
<name>A0AAN3SG92_ECOLX</name>
<protein>
    <submittedName>
        <fullName evidence="1">Uncharacterized protein</fullName>
    </submittedName>
</protein>
<proteinExistence type="predicted"/>